<dbReference type="InterPro" id="IPR055075">
    <property type="entry name" value="NOMO-like_N"/>
</dbReference>
<feature type="domain" description="NOMO seventh transthyretin-like" evidence="12">
    <location>
        <begin position="576"/>
        <end position="646"/>
    </location>
</feature>
<sequence>MLFKIQLIILSLINLLKLSLSQEPDGVCGFIKNEYKTESLDYSQVEVKLITSSGSTKAKTVALPNGYYFLSLEQKGNYTLKVEPPPGWSFEPSMVPIDYQGDNLCTDGNDINFDFKGFGITGHLTTISNNKNVIYGPAGVKITLYKEKIQNDMIVGETITDNDGVYFFTPIQPGNYIITASHDVWKFDKSTYNVIVNKGNTELPDGSLVVFGFDVSGKVISDDDQPINGVSLILYGNGKFKDCLTDKLSGFDNYLCHVKTNNNGEFKFPSLTNGDYKIIPHYSNKNTKFDVQPSELSFKVNGKSVVLTKNFKITGFTIGGQVLMSNSSKKIPVADAKIYISGKHIATTDKNGYYSIEKIKSGQYTFKIIADNLQFDVETIEITTNSPIIPIIYPSSYKVCGNVKHSSENKQSIRSVIVENSMATFHREINTDSDTGEYCLYLKPDKYQFNVVVNHNEKINGLQFYPLQHTIDVSTMPINNINFSQLKATVIGTIECMKQSLINCMEISVTLKILDGQIIKTINAINGKYEFTNILPGHYELLIDNDIYCWDKSSQKISITSEHAIVPVFKQTGYSVTFLSSHDTSIEYDDIDNKNKKITITLPAGSTRNCVKNYGEYIFTPKGCHIYQQKTYKWNTNNQQPIILSAIEHRHKGRIVVPIHGTTSEADKQHDIKVNVVMENNNNKIIPTIVKKVANQGVYRYTFEFNGKSDTTYIITPISDIIIFNHASIKVIGKDDCNDDVATFNGHVGIIISGSIQPPMDDVTIKIFGNDKNVPVHTMITDKTGKYMIGPLSRTINYTVTADKIGYTITGPDANGVFLAHKLAEIIINVIDDNTKLPLNGVLLSLSGGNNGNYRKNSITNNNGQLVFNSLSPGDYYLRPMMKEYQFDLSLKIIKINEGETMKIILHGNRIAFSAYGIVKALNGEAETGVTIEAICNDKNCNVNQEESITDSNGMFRIRGLEPNFNYIIQLKNDVQSNLHIQRSSPLFVDVFINNNDTHGIEFVVFHPISRSDVSINIKTNKPEYYRTLKIKLCREDQPDTPIYTSSIDQSSLSSSKFSNNYNPGFLIHLPSLKLNNKKYFIQLESTLSKAIFKYNTIPIYFNANESFKGIDVLFNVERNIDNNDMNQSSIMALPLILIVAIAFLKRDNLVNWFNLIIVQFNKSVPVNKPQVVQVAPIDPRADDIIVEQIMNINKRKVKPRKV</sequence>
<gene>
    <name evidence="16" type="ORF">HCN44_002384</name>
</gene>
<evidence type="ECO:0000259" key="10">
    <source>
        <dbReference type="Pfam" id="PF22902"/>
    </source>
</evidence>
<dbReference type="Gene3D" id="2.60.40.1120">
    <property type="entry name" value="Carboxypeptidase-like, regulatory domain"/>
    <property type="match status" value="1"/>
</dbReference>
<dbReference type="InterPro" id="IPR055074">
    <property type="entry name" value="NOMO1-3_2nd"/>
</dbReference>
<dbReference type="InterPro" id="IPR056319">
    <property type="entry name" value="NOMO_7th"/>
</dbReference>
<feature type="domain" description="NOMO second beta-sandwich" evidence="11">
    <location>
        <begin position="115"/>
        <end position="210"/>
    </location>
</feature>
<keyword evidence="4" id="KW-0256">Endoplasmic reticulum</keyword>
<accession>A0A835CWU2</accession>
<dbReference type="PANTHER" id="PTHR23303">
    <property type="entry name" value="CARBOXYPEPTIDASE REGULATORY REGION-CONTAINING"/>
    <property type="match status" value="1"/>
</dbReference>
<dbReference type="SUPFAM" id="SSF117074">
    <property type="entry name" value="Hypothetical protein PA1324"/>
    <property type="match status" value="1"/>
</dbReference>
<evidence type="ECO:0000256" key="7">
    <source>
        <dbReference type="SAM" id="SignalP"/>
    </source>
</evidence>
<dbReference type="GO" id="GO:0030246">
    <property type="term" value="F:carbohydrate binding"/>
    <property type="evidence" value="ECO:0007669"/>
    <property type="project" value="InterPro"/>
</dbReference>
<dbReference type="GO" id="GO:0005789">
    <property type="term" value="C:endoplasmic reticulum membrane"/>
    <property type="evidence" value="ECO:0007669"/>
    <property type="project" value="UniProtKB-SubCell"/>
</dbReference>
<dbReference type="InterPro" id="IPR013784">
    <property type="entry name" value="Carb-bd-like_fold"/>
</dbReference>
<keyword evidence="2" id="KW-0812">Transmembrane</keyword>
<feature type="domain" description="NOMO-like N-terminal beta-sandwich" evidence="9">
    <location>
        <begin position="37"/>
        <end position="113"/>
    </location>
</feature>
<dbReference type="Pfam" id="PF22904">
    <property type="entry name" value="NOMO1-like_2nd"/>
    <property type="match status" value="1"/>
</dbReference>
<keyword evidence="17" id="KW-1185">Reference proteome</keyword>
<evidence type="ECO:0000256" key="6">
    <source>
        <dbReference type="ARBA" id="ARBA00023136"/>
    </source>
</evidence>
<dbReference type="Pfam" id="PF23193">
    <property type="entry name" value="NOMO_3rd"/>
    <property type="match status" value="1"/>
</dbReference>
<evidence type="ECO:0000259" key="14">
    <source>
        <dbReference type="Pfam" id="PF23193"/>
    </source>
</evidence>
<feature type="domain" description="NOMO C-terminal transthyretin-like" evidence="13">
    <location>
        <begin position="1010"/>
        <end position="1116"/>
    </location>
</feature>
<comment type="caution">
    <text evidence="16">The sequence shown here is derived from an EMBL/GenBank/DDBJ whole genome shotgun (WGS) entry which is preliminary data.</text>
</comment>
<dbReference type="SUPFAM" id="SSF49478">
    <property type="entry name" value="Cna protein B-type domain"/>
    <property type="match status" value="2"/>
</dbReference>
<dbReference type="Pfam" id="PF22902">
    <property type="entry name" value="NOMO1-like_9th"/>
    <property type="match status" value="1"/>
</dbReference>
<feature type="domain" description="SpaA-like prealbumin fold" evidence="8">
    <location>
        <begin position="826"/>
        <end position="903"/>
    </location>
</feature>
<dbReference type="Pfam" id="PF23192">
    <property type="entry name" value="NOMO_12th"/>
    <property type="match status" value="1"/>
</dbReference>
<evidence type="ECO:0000256" key="1">
    <source>
        <dbReference type="ARBA" id="ARBA00004115"/>
    </source>
</evidence>
<evidence type="ECO:0000313" key="16">
    <source>
        <dbReference type="EMBL" id="KAF7996738.1"/>
    </source>
</evidence>
<feature type="domain" description="NOMO fifth transthyretin-like" evidence="15">
    <location>
        <begin position="398"/>
        <end position="483"/>
    </location>
</feature>
<dbReference type="InterPro" id="IPR041033">
    <property type="entry name" value="SpaA_PFL_dom_1"/>
</dbReference>
<dbReference type="Gene3D" id="2.60.40.10">
    <property type="entry name" value="Immunoglobulins"/>
    <property type="match status" value="2"/>
</dbReference>
<feature type="domain" description="NOMO third transthyretin-like" evidence="14">
    <location>
        <begin position="246"/>
        <end position="311"/>
    </location>
</feature>
<protein>
    <submittedName>
        <fullName evidence="16">Uncharacterized protein</fullName>
    </submittedName>
</protein>
<feature type="chain" id="PRO_5032708541" evidence="7">
    <location>
        <begin position="22"/>
        <end position="1203"/>
    </location>
</feature>
<feature type="signal peptide" evidence="7">
    <location>
        <begin position="1"/>
        <end position="21"/>
    </location>
</feature>
<dbReference type="OrthoDB" id="10263633at2759"/>
<dbReference type="InterPro" id="IPR056189">
    <property type="entry name" value="NOMO_3rd"/>
</dbReference>
<dbReference type="InterPro" id="IPR056191">
    <property type="entry name" value="NOMO_12th"/>
</dbReference>
<organism evidence="16 17">
    <name type="scientific">Aphidius gifuensis</name>
    <name type="common">Parasitoid wasp</name>
    <dbReference type="NCBI Taxonomy" id="684658"/>
    <lineage>
        <taxon>Eukaryota</taxon>
        <taxon>Metazoa</taxon>
        <taxon>Ecdysozoa</taxon>
        <taxon>Arthropoda</taxon>
        <taxon>Hexapoda</taxon>
        <taxon>Insecta</taxon>
        <taxon>Pterygota</taxon>
        <taxon>Neoptera</taxon>
        <taxon>Endopterygota</taxon>
        <taxon>Hymenoptera</taxon>
        <taxon>Apocrita</taxon>
        <taxon>Ichneumonoidea</taxon>
        <taxon>Braconidae</taxon>
        <taxon>Aphidiinae</taxon>
        <taxon>Aphidius</taxon>
    </lineage>
</organism>
<dbReference type="SUPFAM" id="SSF49452">
    <property type="entry name" value="Starch-binding domain-like"/>
    <property type="match status" value="1"/>
</dbReference>
<evidence type="ECO:0000256" key="5">
    <source>
        <dbReference type="ARBA" id="ARBA00022989"/>
    </source>
</evidence>
<dbReference type="EMBL" id="JACMRX010000001">
    <property type="protein sequence ID" value="KAF7996738.1"/>
    <property type="molecule type" value="Genomic_DNA"/>
</dbReference>
<evidence type="ECO:0000259" key="13">
    <source>
        <dbReference type="Pfam" id="PF23192"/>
    </source>
</evidence>
<dbReference type="InterPro" id="IPR013783">
    <property type="entry name" value="Ig-like_fold"/>
</dbReference>
<feature type="domain" description="NOMO-like ninth beta-sandwich" evidence="10">
    <location>
        <begin position="749"/>
        <end position="820"/>
    </location>
</feature>
<proteinExistence type="predicted"/>
<keyword evidence="3 7" id="KW-0732">Signal</keyword>
<dbReference type="AlphaFoldDB" id="A0A835CWU2"/>
<dbReference type="InterPro" id="IPR056190">
    <property type="entry name" value="NOMO_5th"/>
</dbReference>
<evidence type="ECO:0000259" key="11">
    <source>
        <dbReference type="Pfam" id="PF22904"/>
    </source>
</evidence>
<name>A0A835CWU2_APHGI</name>
<dbReference type="PANTHER" id="PTHR23303:SF14">
    <property type="entry name" value="BOS COMPLEX SUBUNIT NOMO1-RELATED"/>
    <property type="match status" value="1"/>
</dbReference>
<dbReference type="Pfam" id="PF17802">
    <property type="entry name" value="SpaA"/>
    <property type="match status" value="1"/>
</dbReference>
<evidence type="ECO:0000259" key="8">
    <source>
        <dbReference type="Pfam" id="PF17802"/>
    </source>
</evidence>
<evidence type="ECO:0000256" key="3">
    <source>
        <dbReference type="ARBA" id="ARBA00022729"/>
    </source>
</evidence>
<dbReference type="Pfam" id="PF23194">
    <property type="entry name" value="NOMO_5th"/>
    <property type="match status" value="1"/>
</dbReference>
<evidence type="ECO:0000256" key="2">
    <source>
        <dbReference type="ARBA" id="ARBA00022692"/>
    </source>
</evidence>
<dbReference type="Pfam" id="PF23141">
    <property type="entry name" value="Ig_NOMO"/>
    <property type="match status" value="1"/>
</dbReference>
<evidence type="ECO:0000313" key="17">
    <source>
        <dbReference type="Proteomes" id="UP000639338"/>
    </source>
</evidence>
<evidence type="ECO:0000259" key="15">
    <source>
        <dbReference type="Pfam" id="PF23194"/>
    </source>
</evidence>
<comment type="subcellular location">
    <subcellularLocation>
        <location evidence="1">Endoplasmic reticulum membrane</location>
        <topology evidence="1">Single-pass type I membrane protein</topology>
    </subcellularLocation>
</comment>
<dbReference type="Proteomes" id="UP000639338">
    <property type="component" value="Unassembled WGS sequence"/>
</dbReference>
<keyword evidence="5" id="KW-1133">Transmembrane helix</keyword>
<evidence type="ECO:0000259" key="9">
    <source>
        <dbReference type="Pfam" id="PF22898"/>
    </source>
</evidence>
<reference evidence="16 17" key="1">
    <citation type="submission" date="2020-08" db="EMBL/GenBank/DDBJ databases">
        <title>Aphidius gifuensis genome sequencing and assembly.</title>
        <authorList>
            <person name="Du Z."/>
        </authorList>
    </citation>
    <scope>NUCLEOTIDE SEQUENCE [LARGE SCALE GENOMIC DNA]</scope>
    <source>
        <strain evidence="16">YNYX2018</strain>
        <tissue evidence="16">Adults</tissue>
    </source>
</reference>
<evidence type="ECO:0000256" key="4">
    <source>
        <dbReference type="ARBA" id="ARBA00022824"/>
    </source>
</evidence>
<evidence type="ECO:0000259" key="12">
    <source>
        <dbReference type="Pfam" id="PF23141"/>
    </source>
</evidence>
<dbReference type="InterPro" id="IPR055073">
    <property type="entry name" value="NOMO1-like_9th"/>
</dbReference>
<dbReference type="Pfam" id="PF22898">
    <property type="entry name" value="NOMO1-like_1st"/>
    <property type="match status" value="1"/>
</dbReference>
<dbReference type="InterPro" id="IPR051417">
    <property type="entry name" value="SDr/BOS_complex"/>
</dbReference>
<keyword evidence="6" id="KW-0472">Membrane</keyword>